<evidence type="ECO:0000256" key="5">
    <source>
        <dbReference type="ARBA" id="ARBA00022989"/>
    </source>
</evidence>
<keyword evidence="7 11" id="KW-0472">Membrane</keyword>
<evidence type="ECO:0000256" key="3">
    <source>
        <dbReference type="ARBA" id="ARBA00022519"/>
    </source>
</evidence>
<dbReference type="PANTHER" id="PTHR28259">
    <property type="entry name" value="FLUORIDE EXPORT PROTEIN 1-RELATED"/>
    <property type="match status" value="1"/>
</dbReference>
<dbReference type="HOGENOM" id="CLU_114342_3_0_0"/>
<gene>
    <name evidence="11" type="primary">fluC</name>
    <name evidence="11" type="synonym">crcB</name>
    <name evidence="12" type="ordered locus">Plabr_2444</name>
</gene>
<keyword evidence="11" id="KW-0813">Transport</keyword>
<evidence type="ECO:0000256" key="6">
    <source>
        <dbReference type="ARBA" id="ARBA00023065"/>
    </source>
</evidence>
<feature type="transmembrane region" description="Helical" evidence="11">
    <location>
        <begin position="39"/>
        <end position="61"/>
    </location>
</feature>
<evidence type="ECO:0000256" key="11">
    <source>
        <dbReference type="HAMAP-Rule" id="MF_00454"/>
    </source>
</evidence>
<evidence type="ECO:0000313" key="12">
    <source>
        <dbReference type="EMBL" id="ADY60045.1"/>
    </source>
</evidence>
<feature type="binding site" evidence="11">
    <location>
        <position position="76"/>
    </location>
    <ligand>
        <name>Na(+)</name>
        <dbReference type="ChEBI" id="CHEBI:29101"/>
        <note>structural</note>
    </ligand>
</feature>
<accession>F0SNW9</accession>
<feature type="transmembrane region" description="Helical" evidence="11">
    <location>
        <begin position="68"/>
        <end position="89"/>
    </location>
</feature>
<keyword evidence="11" id="KW-0479">Metal-binding</keyword>
<dbReference type="HAMAP" id="MF_00454">
    <property type="entry name" value="FluC"/>
    <property type="match status" value="1"/>
</dbReference>
<dbReference type="NCBIfam" id="TIGR00494">
    <property type="entry name" value="crcB"/>
    <property type="match status" value="1"/>
</dbReference>
<feature type="transmembrane region" description="Helical" evidence="11">
    <location>
        <begin position="101"/>
        <end position="125"/>
    </location>
</feature>
<feature type="binding site" evidence="11">
    <location>
        <position position="79"/>
    </location>
    <ligand>
        <name>Na(+)</name>
        <dbReference type="ChEBI" id="CHEBI:29101"/>
        <note>structural</note>
    </ligand>
</feature>
<reference evidence="13" key="1">
    <citation type="submission" date="2011-02" db="EMBL/GenBank/DDBJ databases">
        <title>The complete genome of Planctomyces brasiliensis DSM 5305.</title>
        <authorList>
            <person name="Lucas S."/>
            <person name="Copeland A."/>
            <person name="Lapidus A."/>
            <person name="Bruce D."/>
            <person name="Goodwin L."/>
            <person name="Pitluck S."/>
            <person name="Kyrpides N."/>
            <person name="Mavromatis K."/>
            <person name="Pagani I."/>
            <person name="Ivanova N."/>
            <person name="Ovchinnikova G."/>
            <person name="Lu M."/>
            <person name="Detter J.C."/>
            <person name="Han C."/>
            <person name="Land M."/>
            <person name="Hauser L."/>
            <person name="Markowitz V."/>
            <person name="Cheng J.-F."/>
            <person name="Hugenholtz P."/>
            <person name="Woyke T."/>
            <person name="Wu D."/>
            <person name="Tindall B."/>
            <person name="Pomrenke H.G."/>
            <person name="Brambilla E."/>
            <person name="Klenk H.-P."/>
            <person name="Eisen J.A."/>
        </authorList>
    </citation>
    <scope>NUCLEOTIDE SEQUENCE [LARGE SCALE GENOMIC DNA]</scope>
    <source>
        <strain evidence="13">ATCC 49424 / DSM 5305 / JCM 21570 / NBRC 103401 / IFAM 1448</strain>
    </source>
</reference>
<dbReference type="AlphaFoldDB" id="F0SNW9"/>
<dbReference type="STRING" id="756272.Plabr_2444"/>
<comment type="similarity">
    <text evidence="9 11">Belongs to the fluoride channel Fluc/FEX (TC 1.A.43) family.</text>
</comment>
<dbReference type="InterPro" id="IPR003691">
    <property type="entry name" value="FluC"/>
</dbReference>
<sequence>MVSQVIAVALGGATGAVGRYFLAGWMQQRFPQFEPAGTLFVNVLGCFLIGLLVSLEISGVLTAPAFRAFAITGCLGSLTTFSTFGYQTVALAKEQQPGAAVFNVAANLILGVAAVLLGLAVGRLFR</sequence>
<keyword evidence="4 11" id="KW-0812">Transmembrane</keyword>
<evidence type="ECO:0000256" key="10">
    <source>
        <dbReference type="ARBA" id="ARBA00035585"/>
    </source>
</evidence>
<comment type="catalytic activity">
    <reaction evidence="10">
        <text>fluoride(in) = fluoride(out)</text>
        <dbReference type="Rhea" id="RHEA:76159"/>
        <dbReference type="ChEBI" id="CHEBI:17051"/>
    </reaction>
    <physiologicalReaction direction="left-to-right" evidence="10">
        <dbReference type="Rhea" id="RHEA:76160"/>
    </physiologicalReaction>
</comment>
<evidence type="ECO:0000256" key="9">
    <source>
        <dbReference type="ARBA" id="ARBA00035120"/>
    </source>
</evidence>
<dbReference type="GO" id="GO:0046872">
    <property type="term" value="F:metal ion binding"/>
    <property type="evidence" value="ECO:0007669"/>
    <property type="project" value="UniProtKB-KW"/>
</dbReference>
<dbReference type="GO" id="GO:0005886">
    <property type="term" value="C:plasma membrane"/>
    <property type="evidence" value="ECO:0007669"/>
    <property type="project" value="UniProtKB-SubCell"/>
</dbReference>
<organism evidence="12 13">
    <name type="scientific">Rubinisphaera brasiliensis (strain ATCC 49424 / DSM 5305 / JCM 21570 / IAM 15109 / NBRC 103401 / IFAM 1448)</name>
    <name type="common">Planctomyces brasiliensis</name>
    <dbReference type="NCBI Taxonomy" id="756272"/>
    <lineage>
        <taxon>Bacteria</taxon>
        <taxon>Pseudomonadati</taxon>
        <taxon>Planctomycetota</taxon>
        <taxon>Planctomycetia</taxon>
        <taxon>Planctomycetales</taxon>
        <taxon>Planctomycetaceae</taxon>
        <taxon>Rubinisphaera</taxon>
    </lineage>
</organism>
<dbReference type="GO" id="GO:0140114">
    <property type="term" value="P:cellular detoxification of fluoride"/>
    <property type="evidence" value="ECO:0007669"/>
    <property type="project" value="UniProtKB-UniRule"/>
</dbReference>
<keyword evidence="6 11" id="KW-0406">Ion transport</keyword>
<dbReference type="Pfam" id="PF02537">
    <property type="entry name" value="CRCB"/>
    <property type="match status" value="1"/>
</dbReference>
<comment type="function">
    <text evidence="11">Fluoride-specific ion channel. Important for reducing fluoride concentration in the cell, thus reducing its toxicity.</text>
</comment>
<keyword evidence="11" id="KW-0915">Sodium</keyword>
<dbReference type="KEGG" id="pbs:Plabr_2444"/>
<protein>
    <recommendedName>
        <fullName evidence="11">Fluoride-specific ion channel FluC</fullName>
    </recommendedName>
</protein>
<dbReference type="EMBL" id="CP002546">
    <property type="protein sequence ID" value="ADY60045.1"/>
    <property type="molecule type" value="Genomic_DNA"/>
</dbReference>
<evidence type="ECO:0000256" key="2">
    <source>
        <dbReference type="ARBA" id="ARBA00022475"/>
    </source>
</evidence>
<keyword evidence="5 11" id="KW-1133">Transmembrane helix</keyword>
<proteinExistence type="inferred from homology"/>
<name>F0SNW9_RUBBR</name>
<dbReference type="RefSeq" id="WP_013628769.1">
    <property type="nucleotide sequence ID" value="NC_015174.1"/>
</dbReference>
<dbReference type="Proteomes" id="UP000006860">
    <property type="component" value="Chromosome"/>
</dbReference>
<evidence type="ECO:0000256" key="1">
    <source>
        <dbReference type="ARBA" id="ARBA00004651"/>
    </source>
</evidence>
<comment type="subcellular location">
    <subcellularLocation>
        <location evidence="11">Cell inner membrane</location>
        <topology evidence="11">Multi-pass membrane protein</topology>
    </subcellularLocation>
    <subcellularLocation>
        <location evidence="1">Cell membrane</location>
        <topology evidence="1">Multi-pass membrane protein</topology>
    </subcellularLocation>
</comment>
<evidence type="ECO:0000256" key="8">
    <source>
        <dbReference type="ARBA" id="ARBA00023303"/>
    </source>
</evidence>
<keyword evidence="3 11" id="KW-0997">Cell inner membrane</keyword>
<keyword evidence="13" id="KW-1185">Reference proteome</keyword>
<evidence type="ECO:0000256" key="7">
    <source>
        <dbReference type="ARBA" id="ARBA00023136"/>
    </source>
</evidence>
<evidence type="ECO:0000256" key="4">
    <source>
        <dbReference type="ARBA" id="ARBA00022692"/>
    </source>
</evidence>
<dbReference type="eggNOG" id="COG0239">
    <property type="taxonomic scope" value="Bacteria"/>
</dbReference>
<dbReference type="GO" id="GO:0062054">
    <property type="term" value="F:fluoride channel activity"/>
    <property type="evidence" value="ECO:0007669"/>
    <property type="project" value="UniProtKB-UniRule"/>
</dbReference>
<keyword evidence="2 11" id="KW-1003">Cell membrane</keyword>
<keyword evidence="8 11" id="KW-0407">Ion channel</keyword>
<evidence type="ECO:0000313" key="13">
    <source>
        <dbReference type="Proteomes" id="UP000006860"/>
    </source>
</evidence>
<comment type="activity regulation">
    <text evidence="11">Na(+) is not transported, but it plays an essential structural role and its presence is essential for fluoride channel function.</text>
</comment>
<dbReference type="PANTHER" id="PTHR28259:SF1">
    <property type="entry name" value="FLUORIDE EXPORT PROTEIN 1-RELATED"/>
    <property type="match status" value="1"/>
</dbReference>